<name>A0AAV4FTG7_9GAST</name>
<organism evidence="1 2">
    <name type="scientific">Elysia marginata</name>
    <dbReference type="NCBI Taxonomy" id="1093978"/>
    <lineage>
        <taxon>Eukaryota</taxon>
        <taxon>Metazoa</taxon>
        <taxon>Spiralia</taxon>
        <taxon>Lophotrochozoa</taxon>
        <taxon>Mollusca</taxon>
        <taxon>Gastropoda</taxon>
        <taxon>Heterobranchia</taxon>
        <taxon>Euthyneura</taxon>
        <taxon>Panpulmonata</taxon>
        <taxon>Sacoglossa</taxon>
        <taxon>Placobranchoidea</taxon>
        <taxon>Plakobranchidae</taxon>
        <taxon>Elysia</taxon>
    </lineage>
</organism>
<accession>A0AAV4FTG7</accession>
<dbReference type="EMBL" id="BMAT01004592">
    <property type="protein sequence ID" value="GFR76592.1"/>
    <property type="molecule type" value="Genomic_DNA"/>
</dbReference>
<dbReference type="Proteomes" id="UP000762676">
    <property type="component" value="Unassembled WGS sequence"/>
</dbReference>
<reference evidence="1 2" key="1">
    <citation type="journal article" date="2021" name="Elife">
        <title>Chloroplast acquisition without the gene transfer in kleptoplastic sea slugs, Plakobranchus ocellatus.</title>
        <authorList>
            <person name="Maeda T."/>
            <person name="Takahashi S."/>
            <person name="Yoshida T."/>
            <person name="Shimamura S."/>
            <person name="Takaki Y."/>
            <person name="Nagai Y."/>
            <person name="Toyoda A."/>
            <person name="Suzuki Y."/>
            <person name="Arimoto A."/>
            <person name="Ishii H."/>
            <person name="Satoh N."/>
            <person name="Nishiyama T."/>
            <person name="Hasebe M."/>
            <person name="Maruyama T."/>
            <person name="Minagawa J."/>
            <person name="Obokata J."/>
            <person name="Shigenobu S."/>
        </authorList>
    </citation>
    <scope>NUCLEOTIDE SEQUENCE [LARGE SCALE GENOMIC DNA]</scope>
</reference>
<proteinExistence type="predicted"/>
<evidence type="ECO:0000313" key="2">
    <source>
        <dbReference type="Proteomes" id="UP000762676"/>
    </source>
</evidence>
<sequence length="143" mass="15951">MSRDYLNHRLYYDHHHHLNLDRHHSAAVVAAAAAAATMSWCTSRGSVGGHAMPRVDMGDLYSGLFRLRDSISREALSRSTLTRDALTRLCVSTGKPPLLLLQAIRCTQPTCSCECFAPGKKSLRYCDTCSHGWVSHGEYYCFC</sequence>
<protein>
    <submittedName>
        <fullName evidence="1">Zinc finger protein basonuclin-2</fullName>
    </submittedName>
</protein>
<evidence type="ECO:0000313" key="1">
    <source>
        <dbReference type="EMBL" id="GFR76592.1"/>
    </source>
</evidence>
<gene>
    <name evidence="1" type="ORF">ElyMa_002216800</name>
</gene>
<dbReference type="AlphaFoldDB" id="A0AAV4FTG7"/>
<keyword evidence="2" id="KW-1185">Reference proteome</keyword>
<comment type="caution">
    <text evidence="1">The sequence shown here is derived from an EMBL/GenBank/DDBJ whole genome shotgun (WGS) entry which is preliminary data.</text>
</comment>